<proteinExistence type="predicted"/>
<gene>
    <name evidence="1" type="ORF">pFRL6_367c</name>
</gene>
<dbReference type="RefSeq" id="WP_024127690.1">
    <property type="nucleotide sequence ID" value="NC_023286.1"/>
</dbReference>
<accession>V9Z8X1</accession>
<reference evidence="1" key="1">
    <citation type="submission" date="2013-09" db="EMBL/GenBank/DDBJ databases">
        <title>Complete nucleotide sequence of Streptomyces linear plasmid pFRL6.</title>
        <authorList>
            <person name="Chen Z."/>
            <person name="Fang P."/>
            <person name="Qin Z."/>
        </authorList>
    </citation>
    <scope>NUCLEOTIDE SEQUENCE</scope>
    <source>
        <plasmid evidence="1">pFRL6</plasmid>
    </source>
</reference>
<sequence length="408" mass="45111">MYPHDFHDTLDLPDVGRVSLHITTLDQGRVRYAVRGPHVRGSFVLIPEALADGSVLPSTVTVQYGTGEGSPSALLYQRVHRPDEPVIFNARLHGWTNHINPDSPPGGYFLGPYAHLLRNGVYRPVTEGVRRRSETLLRAIAQHWARLPHRRELITSAARCKAAELAGHEAGKAAALEEEAAALAIRRKQAQRRVNVLNGIIRRRPLPIRAADPAPVRLPISDAEGRSLGLITVREISVNAEVAGSVVYEVSGTSRVHGRFTVERNRMRPQPMPEGIHVAYGHARSRFTYEHEQLPSVNGVTLSGGWDHDNCADITATTPAELPAQMSVGGSAPPATQRRASAVLRALALRYLARPDAEALRLAAAKEYAPGQLGATRLELRNMRTRQREVERQAARHRHREMQYRALL</sequence>
<protein>
    <submittedName>
        <fullName evidence="1">Uncharacterized protein</fullName>
    </submittedName>
</protein>
<organism evidence="1">
    <name type="scientific">Streptomyces sp. F12</name>
    <dbReference type="NCBI Taxonomy" id="1436084"/>
    <lineage>
        <taxon>Bacteria</taxon>
        <taxon>Bacillati</taxon>
        <taxon>Actinomycetota</taxon>
        <taxon>Actinomycetes</taxon>
        <taxon>Kitasatosporales</taxon>
        <taxon>Streptomycetaceae</taxon>
        <taxon>Streptomyces</taxon>
    </lineage>
</organism>
<evidence type="ECO:0000313" key="1">
    <source>
        <dbReference type="EMBL" id="AHE40454.1"/>
    </source>
</evidence>
<dbReference type="EMBL" id="KF602051">
    <property type="protein sequence ID" value="AHE40454.1"/>
    <property type="molecule type" value="Genomic_DNA"/>
</dbReference>
<geneLocation type="plasmid" evidence="1">
    <name>pFRL6</name>
</geneLocation>
<name>V9Z8X1_9ACTN</name>
<dbReference type="AlphaFoldDB" id="V9Z8X1"/>
<keyword evidence="1" id="KW-0614">Plasmid</keyword>